<feature type="chain" id="PRO_5002229831" evidence="1">
    <location>
        <begin position="27"/>
        <end position="396"/>
    </location>
</feature>
<dbReference type="AlphaFoldDB" id="A0A0D1ECD5"/>
<accession>A0A0D1ECD5</accession>
<evidence type="ECO:0000313" key="3">
    <source>
        <dbReference type="Proteomes" id="UP000000561"/>
    </source>
</evidence>
<feature type="signal peptide" evidence="1">
    <location>
        <begin position="1"/>
        <end position="26"/>
    </location>
</feature>
<sequence>MISSPRFSNLLSWAVGFASVFALALAAPSLQHKRSQIHIVSPAQLGAGSDPRRAGMNVSEAYQPISSFLVKKPTYQVFSNFDFQSIALALHQEYIELDLFNYALVKFSDADYDAAGLDADDRHLIRHMAQQEIGHAVALSNMLGPKAPKMCTYRYEFQTVPEFIDFSQRLTKWGESGVYGFLNQLDNRASAQILLQSITTEARQQMAFRQFEGLFPMPEWFETGVPQSWAWTLLSPWIKSCPQENQPLAWEIYPALNWSNQPDAIAAGKAAGGPSISNNVTALTEEGQENMFTWDSPGKTQGPYNQKTKTHTSGVPRFAAYVSQFNVTYASLYDVDTNARTAKARQPGGTVYAQGPTLVNSTIFVALTDSDTFYTPANLSLINYHVVAGPAIYQAG</sequence>
<dbReference type="Proteomes" id="UP000000561">
    <property type="component" value="Chromosome 1"/>
</dbReference>
<evidence type="ECO:0000313" key="2">
    <source>
        <dbReference type="EMBL" id="KIS71970.1"/>
    </source>
</evidence>
<keyword evidence="3" id="KW-1185">Reference proteome</keyword>
<reference evidence="2 3" key="1">
    <citation type="journal article" date="2006" name="Nature">
        <title>Insights from the genome of the biotrophic fungal plant pathogen Ustilago maydis.</title>
        <authorList>
            <person name="Kamper J."/>
            <person name="Kahmann R."/>
            <person name="Bolker M."/>
            <person name="Ma L.J."/>
            <person name="Brefort T."/>
            <person name="Saville B.J."/>
            <person name="Banuett F."/>
            <person name="Kronstad J.W."/>
            <person name="Gold S.E."/>
            <person name="Muller O."/>
            <person name="Perlin M.H."/>
            <person name="Wosten H.A."/>
            <person name="de Vries R."/>
            <person name="Ruiz-Herrera J."/>
            <person name="Reynaga-Pena C.G."/>
            <person name="Snetselaar K."/>
            <person name="McCann M."/>
            <person name="Perez-Martin J."/>
            <person name="Feldbrugge M."/>
            <person name="Basse C.W."/>
            <person name="Steinberg G."/>
            <person name="Ibeas J.I."/>
            <person name="Holloman W."/>
            <person name="Guzman P."/>
            <person name="Farman M."/>
            <person name="Stajich J.E."/>
            <person name="Sentandreu R."/>
            <person name="Gonzalez-Prieto J.M."/>
            <person name="Kennell J.C."/>
            <person name="Molina L."/>
            <person name="Schirawski J."/>
            <person name="Mendoza-Mendoza A."/>
            <person name="Greilinger D."/>
            <person name="Munch K."/>
            <person name="Rossel N."/>
            <person name="Scherer M."/>
            <person name="Vranes M."/>
            <person name="Ladendorf O."/>
            <person name="Vincon V."/>
            <person name="Fuchs U."/>
            <person name="Sandrock B."/>
            <person name="Meng S."/>
            <person name="Ho E.C."/>
            <person name="Cahill M.J."/>
            <person name="Boyce K.J."/>
            <person name="Klose J."/>
            <person name="Klosterman S.J."/>
            <person name="Deelstra H.J."/>
            <person name="Ortiz-Castellanos L."/>
            <person name="Li W."/>
            <person name="Sanchez-Alonso P."/>
            <person name="Schreier P.H."/>
            <person name="Hauser-Hahn I."/>
            <person name="Vaupel M."/>
            <person name="Koopmann E."/>
            <person name="Friedrich G."/>
            <person name="Voss H."/>
            <person name="Schluter T."/>
            <person name="Margolis J."/>
            <person name="Platt D."/>
            <person name="Swimmer C."/>
            <person name="Gnirke A."/>
            <person name="Chen F."/>
            <person name="Vysotskaia V."/>
            <person name="Mannhaupt G."/>
            <person name="Guldener U."/>
            <person name="Munsterkotter M."/>
            <person name="Haase D."/>
            <person name="Oesterheld M."/>
            <person name="Mewes H.W."/>
            <person name="Mauceli E.W."/>
            <person name="DeCaprio D."/>
            <person name="Wade C.M."/>
            <person name="Butler J."/>
            <person name="Young S."/>
            <person name="Jaffe D.B."/>
            <person name="Calvo S."/>
            <person name="Nusbaum C."/>
            <person name="Galagan J."/>
            <person name="Birren B.W."/>
        </authorList>
    </citation>
    <scope>NUCLEOTIDE SEQUENCE [LARGE SCALE GENOMIC DNA]</scope>
    <source>
        <strain evidence="3">DSM 14603 / FGSC 9021 / UM521</strain>
    </source>
</reference>
<dbReference type="GeneID" id="23561712"/>
<dbReference type="OMA" id="VYGFLNH"/>
<dbReference type="VEuPathDB" id="FungiDB:UMAG_00395"/>
<proteinExistence type="predicted"/>
<dbReference type="EMBL" id="CM003140">
    <property type="protein sequence ID" value="KIS71970.1"/>
    <property type="molecule type" value="Genomic_DNA"/>
</dbReference>
<evidence type="ECO:0000256" key="1">
    <source>
        <dbReference type="SAM" id="SignalP"/>
    </source>
</evidence>
<dbReference type="OrthoDB" id="2098436at2759"/>
<dbReference type="KEGG" id="uma:UMAG_00395"/>
<dbReference type="PANTHER" id="PTHR38705">
    <property type="entry name" value="PROTEIN RDS1"/>
    <property type="match status" value="1"/>
</dbReference>
<name>A0A0D1ECD5_MYCMD</name>
<dbReference type="InParanoid" id="A0A0D1ECD5"/>
<dbReference type="Pfam" id="PF13668">
    <property type="entry name" value="Ferritin_2"/>
    <property type="match status" value="1"/>
</dbReference>
<dbReference type="InterPro" id="IPR039254">
    <property type="entry name" value="Rds1"/>
</dbReference>
<organism evidence="2 3">
    <name type="scientific">Mycosarcoma maydis</name>
    <name type="common">Corn smut fungus</name>
    <name type="synonym">Ustilago maydis</name>
    <dbReference type="NCBI Taxonomy" id="5270"/>
    <lineage>
        <taxon>Eukaryota</taxon>
        <taxon>Fungi</taxon>
        <taxon>Dikarya</taxon>
        <taxon>Basidiomycota</taxon>
        <taxon>Ustilaginomycotina</taxon>
        <taxon>Ustilaginomycetes</taxon>
        <taxon>Ustilaginales</taxon>
        <taxon>Ustilaginaceae</taxon>
        <taxon>Mycosarcoma</taxon>
    </lineage>
</organism>
<protein>
    <submittedName>
        <fullName evidence="2">Rds1 protein</fullName>
    </submittedName>
</protein>
<dbReference type="PANTHER" id="PTHR38705:SF1">
    <property type="entry name" value="PROTEIN RDS1"/>
    <property type="match status" value="1"/>
</dbReference>
<dbReference type="RefSeq" id="XP_011386279.1">
    <property type="nucleotide sequence ID" value="XM_011387977.1"/>
</dbReference>
<keyword evidence="1" id="KW-0732">Signal</keyword>
<gene>
    <name evidence="2" type="ORF">UMAG_00395</name>
</gene>
<dbReference type="eggNOG" id="ENOG502QSE0">
    <property type="taxonomic scope" value="Eukaryota"/>
</dbReference>